<protein>
    <submittedName>
        <fullName evidence="1">Integrase</fullName>
    </submittedName>
</protein>
<evidence type="ECO:0000313" key="1">
    <source>
        <dbReference type="EMBL" id="QDC26759.1"/>
    </source>
</evidence>
<organism evidence="1 2">
    <name type="scientific">Georgenia yuyongxinii</name>
    <dbReference type="NCBI Taxonomy" id="2589797"/>
    <lineage>
        <taxon>Bacteria</taxon>
        <taxon>Bacillati</taxon>
        <taxon>Actinomycetota</taxon>
        <taxon>Actinomycetes</taxon>
        <taxon>Micrococcales</taxon>
        <taxon>Bogoriellaceae</taxon>
        <taxon>Georgenia</taxon>
    </lineage>
</organism>
<name>A0A5B8C7L8_9MICO</name>
<sequence>MSAKAYVAARKKDKGRILSEVVDLTGWSRDTARRRLVGAAEEPAQKVVVKQRLRASKYSHEARRLLRWVWEVSGEQCGKYLVVSIPLILEGLERHGEVVEGERGYTATVRDELLSMSAATIDRYLQQMKSDGHSRMLSRTEASALSRSWPNNTRAVDEGEGEPGFFTAEVIEHCRPGADGEFARTLVLTDAHTGWTFTRTTPNKNVLHLLDVLEIALGTIPFAVVAIDFENRKEFSSTALIDWARRRALEVVISRCDDGSPAPVLKNTDLSHRCRFPYGFDTEAERQVLNTAWSLVNDRLNHFTPTRKPLGWEWDMQGRRKRLYDDPATPLDRLLAAGVVSPAQEAELAASRERLNPAAIDHQINDLLTRRRLLARAETGHASIPSAHFEALTGSCAGATG</sequence>
<dbReference type="AlphaFoldDB" id="A0A5B8C7L8"/>
<reference evidence="1 2" key="1">
    <citation type="submission" date="2019-05" db="EMBL/GenBank/DDBJ databases">
        <title>Georgenia *** sp. nov., and Georgenia *** sp. nov., isolated from the intestinal contents of plateau pika (Ochotona curzoniae) in the Qinghai-Tibet plateau of China.</title>
        <authorList>
            <person name="Tian Z."/>
        </authorList>
    </citation>
    <scope>NUCLEOTIDE SEQUENCE [LARGE SCALE GENOMIC DNA]</scope>
    <source>
        <strain evidence="1 2">Z443</strain>
    </source>
</reference>
<dbReference type="EMBL" id="CP040915">
    <property type="protein sequence ID" value="QDC26759.1"/>
    <property type="molecule type" value="Genomic_DNA"/>
</dbReference>
<accession>A0A5B8C7L8</accession>
<dbReference type="RefSeq" id="WP_139931625.1">
    <property type="nucleotide sequence ID" value="NZ_CP040915.1"/>
</dbReference>
<dbReference type="OrthoDB" id="2370461at2"/>
<gene>
    <name evidence="1" type="ORF">FE374_14765</name>
</gene>
<dbReference type="KEGG" id="gyu:FE374_14765"/>
<dbReference type="Proteomes" id="UP000314616">
    <property type="component" value="Chromosome"/>
</dbReference>
<proteinExistence type="predicted"/>
<evidence type="ECO:0000313" key="2">
    <source>
        <dbReference type="Proteomes" id="UP000314616"/>
    </source>
</evidence>